<evidence type="ECO:0000313" key="4">
    <source>
        <dbReference type="Proteomes" id="UP000224080"/>
    </source>
</evidence>
<feature type="region of interest" description="Disordered" evidence="1">
    <location>
        <begin position="9"/>
        <end position="36"/>
    </location>
</feature>
<dbReference type="SUPFAM" id="SSF46565">
    <property type="entry name" value="Chaperone J-domain"/>
    <property type="match status" value="1"/>
</dbReference>
<keyword evidence="3" id="KW-0238">DNA-binding</keyword>
<feature type="region of interest" description="Disordered" evidence="1">
    <location>
        <begin position="224"/>
        <end position="246"/>
    </location>
</feature>
<comment type="caution">
    <text evidence="3">The sequence shown here is derived from an EMBL/GenBank/DDBJ whole genome shotgun (WGS) entry which is preliminary data.</text>
</comment>
<feature type="region of interest" description="Disordered" evidence="1">
    <location>
        <begin position="270"/>
        <end position="290"/>
    </location>
</feature>
<feature type="domain" description="J" evidence="2">
    <location>
        <begin position="43"/>
        <end position="108"/>
    </location>
</feature>
<reference evidence="3 4" key="1">
    <citation type="submission" date="2017-10" db="EMBL/GenBank/DDBJ databases">
        <title>Comparative genomics in systemic dimorphic fungi from Ajellomycetaceae.</title>
        <authorList>
            <person name="Munoz J.F."/>
            <person name="Mcewen J.G."/>
            <person name="Clay O.K."/>
            <person name="Cuomo C.A."/>
        </authorList>
    </citation>
    <scope>NUCLEOTIDE SEQUENCE [LARGE SCALE GENOMIC DNA]</scope>
    <source>
        <strain evidence="3 4">UAMH130</strain>
    </source>
</reference>
<feature type="compositionally biased region" description="Low complexity" evidence="1">
    <location>
        <begin position="170"/>
        <end position="190"/>
    </location>
</feature>
<dbReference type="InterPro" id="IPR053025">
    <property type="entry name" value="Mito_ATP_Synthase-Asso"/>
</dbReference>
<feature type="compositionally biased region" description="Basic and acidic residues" evidence="1">
    <location>
        <begin position="226"/>
        <end position="237"/>
    </location>
</feature>
<dbReference type="SMART" id="SM00271">
    <property type="entry name" value="DnaJ"/>
    <property type="match status" value="1"/>
</dbReference>
<sequence>MPPRLHRLPVFSSRAFPHPHPRSSCGRPFSSTAPSPAEAHSPSFYEILNVPATASTAEIKKQFYALSLAHHPDRNPKDPAAHAKFTSISSAYHVLSHASRRARYDRDNHIHTPVQAPNTDSHHHRKASYVGSRPPSGLRKERGPFHGPPPSFYSHGGYGTGQHARHKHASNAASASQSNNTTTSSSSESESSFIFNNPVFHFDAQSHFRTQSHEDERRRLRRHRAMEREKARMREEGGLTSEDSEGSMSTRFFAILTIVGLGALAASLGRTFGPQQPTPPSARGRSVAKH</sequence>
<evidence type="ECO:0000313" key="3">
    <source>
        <dbReference type="EMBL" id="PGG96364.1"/>
    </source>
</evidence>
<dbReference type="InterPro" id="IPR001623">
    <property type="entry name" value="DnaJ_domain"/>
</dbReference>
<dbReference type="Proteomes" id="UP000224080">
    <property type="component" value="Unassembled WGS sequence"/>
</dbReference>
<dbReference type="PANTHER" id="PTHR44873:SF1">
    <property type="entry name" value="DNAJ HOMOLOG SUBFAMILY C MEMBER 30, MITOCHONDRIAL"/>
    <property type="match status" value="1"/>
</dbReference>
<proteinExistence type="predicted"/>
<gene>
    <name evidence="3" type="ORF">GX51_07859</name>
</gene>
<dbReference type="AlphaFoldDB" id="A0A2B7WIB4"/>
<feature type="region of interest" description="Disordered" evidence="1">
    <location>
        <begin position="110"/>
        <end position="190"/>
    </location>
</feature>
<dbReference type="EMBL" id="PDNC01000179">
    <property type="protein sequence ID" value="PGG96364.1"/>
    <property type="molecule type" value="Genomic_DNA"/>
</dbReference>
<keyword evidence="4" id="KW-1185">Reference proteome</keyword>
<dbReference type="Gene3D" id="1.10.287.110">
    <property type="entry name" value="DnaJ domain"/>
    <property type="match status" value="1"/>
</dbReference>
<accession>A0A2B7WIB4</accession>
<dbReference type="PROSITE" id="PS50076">
    <property type="entry name" value="DNAJ_2"/>
    <property type="match status" value="1"/>
</dbReference>
<dbReference type="Pfam" id="PF00226">
    <property type="entry name" value="DnaJ"/>
    <property type="match status" value="1"/>
</dbReference>
<name>A0A2B7WIB4_9EURO</name>
<dbReference type="InterPro" id="IPR036869">
    <property type="entry name" value="J_dom_sf"/>
</dbReference>
<organism evidence="3 4">
    <name type="scientific">Blastomyces parvus</name>
    <dbReference type="NCBI Taxonomy" id="2060905"/>
    <lineage>
        <taxon>Eukaryota</taxon>
        <taxon>Fungi</taxon>
        <taxon>Dikarya</taxon>
        <taxon>Ascomycota</taxon>
        <taxon>Pezizomycotina</taxon>
        <taxon>Eurotiomycetes</taxon>
        <taxon>Eurotiomycetidae</taxon>
        <taxon>Onygenales</taxon>
        <taxon>Ajellomycetaceae</taxon>
        <taxon>Blastomyces</taxon>
    </lineage>
</organism>
<evidence type="ECO:0000259" key="2">
    <source>
        <dbReference type="PROSITE" id="PS50076"/>
    </source>
</evidence>
<dbReference type="GO" id="GO:0003677">
    <property type="term" value="F:DNA binding"/>
    <property type="evidence" value="ECO:0007669"/>
    <property type="project" value="UniProtKB-KW"/>
</dbReference>
<dbReference type="STRING" id="2060905.A0A2B7WIB4"/>
<dbReference type="PANTHER" id="PTHR44873">
    <property type="entry name" value="DNAJ HOMOLOG SUBFAMILY C MEMBER 30, MITOCHONDRIAL"/>
    <property type="match status" value="1"/>
</dbReference>
<dbReference type="OrthoDB" id="10250354at2759"/>
<evidence type="ECO:0000256" key="1">
    <source>
        <dbReference type="SAM" id="MobiDB-lite"/>
    </source>
</evidence>
<dbReference type="PRINTS" id="PR00625">
    <property type="entry name" value="JDOMAIN"/>
</dbReference>
<dbReference type="CDD" id="cd06257">
    <property type="entry name" value="DnaJ"/>
    <property type="match status" value="1"/>
</dbReference>
<protein>
    <submittedName>
        <fullName evidence="3">Curved DNA-binding protein</fullName>
    </submittedName>
</protein>